<keyword evidence="8" id="KW-1185">Reference proteome</keyword>
<evidence type="ECO:0000259" key="6">
    <source>
        <dbReference type="Pfam" id="PF14368"/>
    </source>
</evidence>
<evidence type="ECO:0000313" key="8">
    <source>
        <dbReference type="Proteomes" id="UP001497457"/>
    </source>
</evidence>
<evidence type="ECO:0000256" key="5">
    <source>
        <dbReference type="SAM" id="MobiDB-lite"/>
    </source>
</evidence>
<feature type="region of interest" description="Disordered" evidence="5">
    <location>
        <begin position="179"/>
        <end position="225"/>
    </location>
</feature>
<sequence>MHVLKHEHISGCNDASPFANNPSQQAEFPSSTTRLSGRWEAASYRRISMGLKNLNLIVRLLAAAAVVAALAAPASGQGQGSAASCTASLITSFTPCLNFLMTNSTTNGGSSAAPTQECCRSLGQLMRASTGCACLILTGNVPLGVPVNRTLAVALPKACNSDAVPLQCRDTSAQIPAAGPVAGGAPSAALPPPATPPATAETEVPTATAPVSQGQTRPMVLPSSARRASAGTPAAATFVLLLAVGVTAMV</sequence>
<dbReference type="Gene3D" id="1.10.110.10">
    <property type="entry name" value="Plant lipid-transfer and hydrophobic proteins"/>
    <property type="match status" value="1"/>
</dbReference>
<feature type="compositionally biased region" description="Low complexity" evidence="5">
    <location>
        <begin position="179"/>
        <end position="188"/>
    </location>
</feature>
<evidence type="ECO:0000256" key="3">
    <source>
        <dbReference type="ARBA" id="ARBA00023157"/>
    </source>
</evidence>
<feature type="compositionally biased region" description="Low complexity" evidence="5">
    <location>
        <begin position="197"/>
        <end position="211"/>
    </location>
</feature>
<evidence type="ECO:0000256" key="2">
    <source>
        <dbReference type="ARBA" id="ARBA00022729"/>
    </source>
</evidence>
<keyword evidence="3" id="KW-1015">Disulfide bond</keyword>
<dbReference type="InterPro" id="IPR043325">
    <property type="entry name" value="LTSS"/>
</dbReference>
<organism evidence="7 8">
    <name type="scientific">Urochloa decumbens</name>
    <dbReference type="NCBI Taxonomy" id="240449"/>
    <lineage>
        <taxon>Eukaryota</taxon>
        <taxon>Viridiplantae</taxon>
        <taxon>Streptophyta</taxon>
        <taxon>Embryophyta</taxon>
        <taxon>Tracheophyta</taxon>
        <taxon>Spermatophyta</taxon>
        <taxon>Magnoliopsida</taxon>
        <taxon>Liliopsida</taxon>
        <taxon>Poales</taxon>
        <taxon>Poaceae</taxon>
        <taxon>PACMAD clade</taxon>
        <taxon>Panicoideae</taxon>
        <taxon>Panicodae</taxon>
        <taxon>Paniceae</taxon>
        <taxon>Melinidinae</taxon>
        <taxon>Urochloa</taxon>
    </lineage>
</organism>
<evidence type="ECO:0000313" key="7">
    <source>
        <dbReference type="EMBL" id="CAL5078597.1"/>
    </source>
</evidence>
<dbReference type="InterPro" id="IPR036312">
    <property type="entry name" value="Bifun_inhib/LTP/seed_sf"/>
</dbReference>
<dbReference type="SUPFAM" id="SSF47699">
    <property type="entry name" value="Bifunctional inhibitor/lipid-transfer protein/seed storage 2S albumin"/>
    <property type="match status" value="1"/>
</dbReference>
<evidence type="ECO:0000256" key="4">
    <source>
        <dbReference type="ARBA" id="ARBA00023180"/>
    </source>
</evidence>
<dbReference type="Proteomes" id="UP001497457">
    <property type="component" value="Chromosome 7b"/>
</dbReference>
<name>A0ABC9FQA7_9POAL</name>
<feature type="domain" description="Bifunctional inhibitor/plant lipid transfer protein/seed storage helical" evidence="6">
    <location>
        <begin position="68"/>
        <end position="168"/>
    </location>
</feature>
<gene>
    <name evidence="7" type="ORF">URODEC1_LOCUS107207</name>
</gene>
<protein>
    <recommendedName>
        <fullName evidence="6">Bifunctional inhibitor/plant lipid transfer protein/seed storage helical domain-containing protein</fullName>
    </recommendedName>
</protein>
<dbReference type="EMBL" id="OZ075117">
    <property type="protein sequence ID" value="CAL5078597.1"/>
    <property type="molecule type" value="Genomic_DNA"/>
</dbReference>
<keyword evidence="4" id="KW-0325">Glycoprotein</keyword>
<comment type="similarity">
    <text evidence="1">Belongs to the plant LTP family.</text>
</comment>
<evidence type="ECO:0000256" key="1">
    <source>
        <dbReference type="ARBA" id="ARBA00009748"/>
    </source>
</evidence>
<keyword evidence="2" id="KW-0732">Signal</keyword>
<dbReference type="AlphaFoldDB" id="A0ABC9FQA7"/>
<dbReference type="InterPro" id="IPR016140">
    <property type="entry name" value="Bifunc_inhib/LTP/seed_store"/>
</dbReference>
<dbReference type="PANTHER" id="PTHR33044">
    <property type="entry name" value="BIFUNCTIONAL INHIBITOR/LIPID-TRANSFER PROTEIN/SEED STORAGE 2S ALBUMIN SUPERFAMILY PROTEIN-RELATED"/>
    <property type="match status" value="1"/>
</dbReference>
<proteinExistence type="inferred from homology"/>
<dbReference type="Pfam" id="PF14368">
    <property type="entry name" value="LTP_2"/>
    <property type="match status" value="1"/>
</dbReference>
<dbReference type="CDD" id="cd00010">
    <property type="entry name" value="AAI_LTSS"/>
    <property type="match status" value="1"/>
</dbReference>
<reference evidence="7" key="1">
    <citation type="submission" date="2024-10" db="EMBL/GenBank/DDBJ databases">
        <authorList>
            <person name="Ryan C."/>
        </authorList>
    </citation>
    <scope>NUCLEOTIDE SEQUENCE [LARGE SCALE GENOMIC DNA]</scope>
</reference>
<accession>A0ABC9FQA7</accession>